<keyword evidence="1" id="KW-0812">Transmembrane</keyword>
<feature type="transmembrane region" description="Helical" evidence="1">
    <location>
        <begin position="116"/>
        <end position="137"/>
    </location>
</feature>
<proteinExistence type="predicted"/>
<feature type="transmembrane region" description="Helical" evidence="1">
    <location>
        <begin position="310"/>
        <end position="331"/>
    </location>
</feature>
<accession>A0ABR6RBF2</accession>
<sequence>MKADAVRDIVFAHAIETAAPSDALPDTARREAITQEVLHALGNPATKGRAGHAAFGQFLQTRAARIIAASNLPADIRQLWQAPPAMARWAPAAILMGALVAGFVSHRITDPHRVDLLSLSLLGIVLWNLLVYLWTVLHGALRLARPRRQAIAVLQPAQSAPADSGAPGNGPPGWLQRLRGKAMPGLRGTALRRMALAFERNWWQISRPARHAQWLLWLHLGAAAMAAGALASLWITGLTREYQVGWESTFLSAAQVQQSLNALFAPSQWLQLTSPWSLSDIQLLQGWVSNDRPAAPGAQLPAMGVGERWVWAYTALLAVLVIVPRLMLALWQGLRWRWLASHMALPLNQPYFASLQRDFGGLATQLVIVPYSMEITPERKAAVEHYTATLYGAGAGTTWRPSLAYGATLPDMATAAPAQTVLLVNLAATPEAEIHAELLAQLHRRHGSSSQLWLWTADFAARNSGAPRRLQEREALWQDFARQNGFTAHLVSAASS</sequence>
<reference evidence="2 3" key="1">
    <citation type="submission" date="2020-08" db="EMBL/GenBank/DDBJ databases">
        <title>Functional genomics of gut bacteria from endangered species of beetles.</title>
        <authorList>
            <person name="Carlos-Shanley C."/>
        </authorList>
    </citation>
    <scope>NUCLEOTIDE SEQUENCE [LARGE SCALE GENOMIC DNA]</scope>
    <source>
        <strain evidence="2 3">S00124</strain>
    </source>
</reference>
<name>A0ABR6RBF2_9BURK</name>
<dbReference type="RefSeq" id="WP_184704973.1">
    <property type="nucleotide sequence ID" value="NZ_JACHKZ010000002.1"/>
</dbReference>
<evidence type="ECO:0008006" key="4">
    <source>
        <dbReference type="Google" id="ProtNLM"/>
    </source>
</evidence>
<feature type="transmembrane region" description="Helical" evidence="1">
    <location>
        <begin position="86"/>
        <end position="104"/>
    </location>
</feature>
<dbReference type="EMBL" id="JACHKZ010000002">
    <property type="protein sequence ID" value="MBB6576478.1"/>
    <property type="molecule type" value="Genomic_DNA"/>
</dbReference>
<keyword evidence="1" id="KW-1133">Transmembrane helix</keyword>
<protein>
    <recommendedName>
        <fullName evidence="4">DUF2868 domain-containing protein</fullName>
    </recommendedName>
</protein>
<evidence type="ECO:0000313" key="3">
    <source>
        <dbReference type="Proteomes" id="UP000562492"/>
    </source>
</evidence>
<keyword evidence="3" id="KW-1185">Reference proteome</keyword>
<evidence type="ECO:0000256" key="1">
    <source>
        <dbReference type="SAM" id="Phobius"/>
    </source>
</evidence>
<comment type="caution">
    <text evidence="2">The sequence shown here is derived from an EMBL/GenBank/DDBJ whole genome shotgun (WGS) entry which is preliminary data.</text>
</comment>
<dbReference type="Pfam" id="PF11067">
    <property type="entry name" value="DUF2868"/>
    <property type="match status" value="1"/>
</dbReference>
<organism evidence="2 3">
    <name type="scientific">Comamonas odontotermitis</name>
    <dbReference type="NCBI Taxonomy" id="379895"/>
    <lineage>
        <taxon>Bacteria</taxon>
        <taxon>Pseudomonadati</taxon>
        <taxon>Pseudomonadota</taxon>
        <taxon>Betaproteobacteria</taxon>
        <taxon>Burkholderiales</taxon>
        <taxon>Comamonadaceae</taxon>
        <taxon>Comamonas</taxon>
    </lineage>
</organism>
<dbReference type="InterPro" id="IPR021296">
    <property type="entry name" value="DUF2868"/>
</dbReference>
<gene>
    <name evidence="2" type="ORF">HNP33_000526</name>
</gene>
<dbReference type="Proteomes" id="UP000562492">
    <property type="component" value="Unassembled WGS sequence"/>
</dbReference>
<keyword evidence="1" id="KW-0472">Membrane</keyword>
<feature type="transmembrane region" description="Helical" evidence="1">
    <location>
        <begin position="214"/>
        <end position="235"/>
    </location>
</feature>
<evidence type="ECO:0000313" key="2">
    <source>
        <dbReference type="EMBL" id="MBB6576478.1"/>
    </source>
</evidence>